<dbReference type="EnsemblMetazoa" id="AQUA011868-RA">
    <property type="protein sequence ID" value="AQUA011868-PA"/>
    <property type="gene ID" value="AQUA011868"/>
</dbReference>
<proteinExistence type="predicted"/>
<sequence>MIFEGVTEERIDDDFRDGNYPRGHQKHHTPLLNLKEFNIVVQMSIADDLHLFHLGALKKLLKDYKGGYKGFSAWSAAEQEEINKILARIELPAEIHREISTYDCENTLQFMKRLARPGPRILNQIVCRLAELRETQVAVRKEEKQYPIFKCRGEEVILFVKEGLMLRKGNRNGWFLTKDREIIRYSAALEESGKVYIIGHLLKKKKVSFSTPCSSDIIFNYEGEIADISKEL</sequence>
<dbReference type="VEuPathDB" id="VectorBase:AQUA011868"/>
<evidence type="ECO:0000313" key="1">
    <source>
        <dbReference type="EnsemblMetazoa" id="AQUA011868-PA"/>
    </source>
</evidence>
<name>A0A182XPR6_ANOQN</name>
<evidence type="ECO:0000313" key="2">
    <source>
        <dbReference type="Proteomes" id="UP000076407"/>
    </source>
</evidence>
<dbReference type="Proteomes" id="UP000076407">
    <property type="component" value="Unassembled WGS sequence"/>
</dbReference>
<organism evidence="1 2">
    <name type="scientific">Anopheles quadriannulatus</name>
    <name type="common">Mosquito</name>
    <dbReference type="NCBI Taxonomy" id="34691"/>
    <lineage>
        <taxon>Eukaryota</taxon>
        <taxon>Metazoa</taxon>
        <taxon>Ecdysozoa</taxon>
        <taxon>Arthropoda</taxon>
        <taxon>Hexapoda</taxon>
        <taxon>Insecta</taxon>
        <taxon>Pterygota</taxon>
        <taxon>Neoptera</taxon>
        <taxon>Endopterygota</taxon>
        <taxon>Diptera</taxon>
        <taxon>Nematocera</taxon>
        <taxon>Culicoidea</taxon>
        <taxon>Culicidae</taxon>
        <taxon>Anophelinae</taxon>
        <taxon>Anopheles</taxon>
    </lineage>
</organism>
<reference evidence="1" key="1">
    <citation type="submission" date="2020-05" db="UniProtKB">
        <authorList>
            <consortium name="EnsemblMetazoa"/>
        </authorList>
    </citation>
    <scope>IDENTIFICATION</scope>
    <source>
        <strain evidence="1">SANGQUA</strain>
    </source>
</reference>
<keyword evidence="2" id="KW-1185">Reference proteome</keyword>
<dbReference type="AlphaFoldDB" id="A0A182XPR6"/>
<accession>A0A182XPR6</accession>
<protein>
    <submittedName>
        <fullName evidence="1">Uncharacterized protein</fullName>
    </submittedName>
</protein>